<keyword evidence="2" id="KW-0812">Transmembrane</keyword>
<evidence type="ECO:0000313" key="5">
    <source>
        <dbReference type="Proteomes" id="UP000590511"/>
    </source>
</evidence>
<evidence type="ECO:0000256" key="2">
    <source>
        <dbReference type="SAM" id="Phobius"/>
    </source>
</evidence>
<feature type="transmembrane region" description="Helical" evidence="2">
    <location>
        <begin position="195"/>
        <end position="218"/>
    </location>
</feature>
<accession>A0A7W7MFS9</accession>
<keyword evidence="2" id="KW-0472">Membrane</keyword>
<keyword evidence="6" id="KW-1185">Reference proteome</keyword>
<dbReference type="AlphaFoldDB" id="A0A7W7MFS9"/>
<dbReference type="EMBL" id="JACHNC010000001">
    <property type="protein sequence ID" value="MBB4748667.1"/>
    <property type="molecule type" value="Genomic_DNA"/>
</dbReference>
<proteinExistence type="predicted"/>
<dbReference type="RefSeq" id="WP_188121113.1">
    <property type="nucleotide sequence ID" value="NZ_BOMP01000005.1"/>
</dbReference>
<sequence length="413" mass="44214">MIRRILRIELRHGSAPLAALATAVALTWVLVANPAQWLGQWGGLAVYLRVCLVVLCPLFLAAGAWQAGRDRRARTVELLGTVPRPAWHPMLTGWAAVTLGGLAGLSLPLLVAAAMTARLATYAGPGWWGPLPVVPAGLAAASALGVLIGRRFPGRVTAPVAGLATYVGLAVPAYFPDSRWAVLSPATDEFRSYVFWPASFHVWQAAWLGLLAVTFLLLATRRWWVAVVPAALAGTLLVALPPGEPAEDPGALALVCTERAPRVCVTRINEFLLPEVDAVLRPGLERLAGIPGAPVEAVEENARRTGEYRPGTAWFSLLDQATLTGGVARRDWLETTFRSSLGDNGCPPPPDSTGDPAEDAPWRTELAAFLWMEGDPPPELTALPEQRQREWIGRVFAASRACDRAALGRLALS</sequence>
<comment type="caution">
    <text evidence="4">The sequence shown here is derived from an EMBL/GenBank/DDBJ whole genome shotgun (WGS) entry which is preliminary data.</text>
</comment>
<evidence type="ECO:0000313" key="4">
    <source>
        <dbReference type="EMBL" id="MBB4748667.1"/>
    </source>
</evidence>
<gene>
    <name evidence="3" type="ORF">Alo02nite_03290</name>
    <name evidence="4" type="ORF">BJ964_002828</name>
</gene>
<name>A0A7W7MFS9_9ACTN</name>
<dbReference type="EMBL" id="BOMP01000005">
    <property type="protein sequence ID" value="GIE37431.1"/>
    <property type="molecule type" value="Genomic_DNA"/>
</dbReference>
<dbReference type="Proteomes" id="UP000631312">
    <property type="component" value="Unassembled WGS sequence"/>
</dbReference>
<feature type="transmembrane region" description="Helical" evidence="2">
    <location>
        <begin position="12"/>
        <end position="32"/>
    </location>
</feature>
<reference evidence="3 6" key="2">
    <citation type="submission" date="2021-01" db="EMBL/GenBank/DDBJ databases">
        <title>Whole genome shotgun sequence of Actinoplanes lobatus NBRC 12513.</title>
        <authorList>
            <person name="Komaki H."/>
            <person name="Tamura T."/>
        </authorList>
    </citation>
    <scope>NUCLEOTIDE SEQUENCE [LARGE SCALE GENOMIC DNA]</scope>
    <source>
        <strain evidence="3 6">NBRC 12513</strain>
    </source>
</reference>
<organism evidence="4 5">
    <name type="scientific">Actinoplanes lobatus</name>
    <dbReference type="NCBI Taxonomy" id="113568"/>
    <lineage>
        <taxon>Bacteria</taxon>
        <taxon>Bacillati</taxon>
        <taxon>Actinomycetota</taxon>
        <taxon>Actinomycetes</taxon>
        <taxon>Micromonosporales</taxon>
        <taxon>Micromonosporaceae</taxon>
        <taxon>Actinoplanes</taxon>
    </lineage>
</organism>
<feature type="transmembrane region" description="Helical" evidence="2">
    <location>
        <begin position="127"/>
        <end position="149"/>
    </location>
</feature>
<feature type="transmembrane region" description="Helical" evidence="2">
    <location>
        <begin position="44"/>
        <end position="65"/>
    </location>
</feature>
<dbReference type="Proteomes" id="UP000590511">
    <property type="component" value="Unassembled WGS sequence"/>
</dbReference>
<evidence type="ECO:0000313" key="6">
    <source>
        <dbReference type="Proteomes" id="UP000631312"/>
    </source>
</evidence>
<keyword evidence="2" id="KW-1133">Transmembrane helix</keyword>
<evidence type="ECO:0000256" key="1">
    <source>
        <dbReference type="SAM" id="MobiDB-lite"/>
    </source>
</evidence>
<feature type="transmembrane region" description="Helical" evidence="2">
    <location>
        <begin position="156"/>
        <end position="175"/>
    </location>
</feature>
<feature type="region of interest" description="Disordered" evidence="1">
    <location>
        <begin position="339"/>
        <end position="359"/>
    </location>
</feature>
<reference evidence="4 5" key="1">
    <citation type="submission" date="2020-08" db="EMBL/GenBank/DDBJ databases">
        <title>Sequencing the genomes of 1000 actinobacteria strains.</title>
        <authorList>
            <person name="Klenk H.-P."/>
        </authorList>
    </citation>
    <scope>NUCLEOTIDE SEQUENCE [LARGE SCALE GENOMIC DNA]</scope>
    <source>
        <strain evidence="4 5">DSM 43150</strain>
    </source>
</reference>
<protein>
    <submittedName>
        <fullName evidence="4">Uncharacterized protein</fullName>
    </submittedName>
</protein>
<feature type="transmembrane region" description="Helical" evidence="2">
    <location>
        <begin position="223"/>
        <end position="240"/>
    </location>
</feature>
<evidence type="ECO:0000313" key="3">
    <source>
        <dbReference type="EMBL" id="GIE37431.1"/>
    </source>
</evidence>
<feature type="transmembrane region" description="Helical" evidence="2">
    <location>
        <begin position="94"/>
        <end position="115"/>
    </location>
</feature>